<keyword evidence="2" id="KW-1185">Reference proteome</keyword>
<dbReference type="EMBL" id="JAAOAN010001060">
    <property type="protein sequence ID" value="KAF5697201.1"/>
    <property type="molecule type" value="Genomic_DNA"/>
</dbReference>
<evidence type="ECO:0000313" key="1">
    <source>
        <dbReference type="EMBL" id="KAF5697201.1"/>
    </source>
</evidence>
<proteinExistence type="predicted"/>
<accession>A0A8H5XPE1</accession>
<protein>
    <submittedName>
        <fullName evidence="1">Uncharacterized protein</fullName>
    </submittedName>
</protein>
<dbReference type="OrthoDB" id="3522001at2759"/>
<comment type="caution">
    <text evidence="1">The sequence shown here is derived from an EMBL/GenBank/DDBJ whole genome shotgun (WGS) entry which is preliminary data.</text>
</comment>
<sequence>MEKIIATSQTQQKEDATRLRNGDLEDIDHDLSWVKKPDSVRHFGSQGLLSVYKAAEWVRAKAVTNGRAQQEEQATRERLLLLRLGQSFDCEVDCCCWRLDSLPTETIQWLTNVITT</sequence>
<gene>
    <name evidence="1" type="ORF">FMUND_15497</name>
</gene>
<dbReference type="Proteomes" id="UP000544331">
    <property type="component" value="Unassembled WGS sequence"/>
</dbReference>
<dbReference type="AlphaFoldDB" id="A0A8H5XPE1"/>
<reference evidence="1 2" key="1">
    <citation type="submission" date="2020-05" db="EMBL/GenBank/DDBJ databases">
        <title>Identification and distribution of gene clusters putatively required for synthesis of sphingolipid metabolism inhibitors in phylogenetically diverse species of the filamentous fungus Fusarium.</title>
        <authorList>
            <person name="Kim H.-S."/>
            <person name="Busman M."/>
            <person name="Brown D.W."/>
            <person name="Divon H."/>
            <person name="Uhlig S."/>
            <person name="Proctor R.H."/>
        </authorList>
    </citation>
    <scope>NUCLEOTIDE SEQUENCE [LARGE SCALE GENOMIC DNA]</scope>
    <source>
        <strain evidence="1 2">NRRL 66235</strain>
    </source>
</reference>
<evidence type="ECO:0000313" key="2">
    <source>
        <dbReference type="Proteomes" id="UP000544331"/>
    </source>
</evidence>
<organism evidence="1 2">
    <name type="scientific">Fusarium mundagurra</name>
    <dbReference type="NCBI Taxonomy" id="1567541"/>
    <lineage>
        <taxon>Eukaryota</taxon>
        <taxon>Fungi</taxon>
        <taxon>Dikarya</taxon>
        <taxon>Ascomycota</taxon>
        <taxon>Pezizomycotina</taxon>
        <taxon>Sordariomycetes</taxon>
        <taxon>Hypocreomycetidae</taxon>
        <taxon>Hypocreales</taxon>
        <taxon>Nectriaceae</taxon>
        <taxon>Fusarium</taxon>
        <taxon>Fusarium fujikuroi species complex</taxon>
    </lineage>
</organism>
<name>A0A8H5XPE1_9HYPO</name>